<gene>
    <name evidence="2" type="ORF">HNR36_000999</name>
</gene>
<dbReference type="Pfam" id="PF20613">
    <property type="entry name" value="HipA_2"/>
    <property type="match status" value="1"/>
</dbReference>
<evidence type="ECO:0000313" key="2">
    <source>
        <dbReference type="EMBL" id="MBB5148613.1"/>
    </source>
</evidence>
<evidence type="ECO:0000313" key="3">
    <source>
        <dbReference type="Proteomes" id="UP000557217"/>
    </source>
</evidence>
<evidence type="ECO:0000259" key="1">
    <source>
        <dbReference type="Pfam" id="PF20613"/>
    </source>
</evidence>
<accession>A0A840PRI6</accession>
<organism evidence="2 3">
    <name type="scientific">Ureibacillus thermosphaericus</name>
    <dbReference type="NCBI Taxonomy" id="51173"/>
    <lineage>
        <taxon>Bacteria</taxon>
        <taxon>Bacillati</taxon>
        <taxon>Bacillota</taxon>
        <taxon>Bacilli</taxon>
        <taxon>Bacillales</taxon>
        <taxon>Caryophanaceae</taxon>
        <taxon>Ureibacillus</taxon>
    </lineage>
</organism>
<sequence length="271" mass="31366">MIDSSNATSYVKKFKIGITQPFIINDSQGNSYVCKVFEEDHGQKHLVNEYVCYCLAKMLNLPIPDAKLIHLNDEIINENEDLVNRNIKSKIAFGSILLNDVKTNLTPPLLEYCKNTEVIPSIILFDQLILNEDRATNDGNLLFDFKKKKLYIIDHSHVFEHGTIWDATTLKQIIESKKLLVDNFNKKYYRMLNRYINGYNPFNEFLNKINNIGENVITEIVYSIPNEWDLSDKDSNALIEFLLHRINMIPDILEEISKYCPSWKGGISIGR</sequence>
<dbReference type="RefSeq" id="WP_168412124.1">
    <property type="nucleotide sequence ID" value="NZ_JAAXPW010000008.1"/>
</dbReference>
<protein>
    <recommendedName>
        <fullName evidence="1">HipA-like kinase domain-containing protein</fullName>
    </recommendedName>
</protein>
<dbReference type="AlphaFoldDB" id="A0A840PRI6"/>
<keyword evidence="3" id="KW-1185">Reference proteome</keyword>
<dbReference type="EMBL" id="JACHGZ010000008">
    <property type="protein sequence ID" value="MBB5148613.1"/>
    <property type="molecule type" value="Genomic_DNA"/>
</dbReference>
<dbReference type="Proteomes" id="UP000557217">
    <property type="component" value="Unassembled WGS sequence"/>
</dbReference>
<feature type="domain" description="HipA-like kinase" evidence="1">
    <location>
        <begin position="11"/>
        <end position="247"/>
    </location>
</feature>
<proteinExistence type="predicted"/>
<reference evidence="2 3" key="1">
    <citation type="submission" date="2020-08" db="EMBL/GenBank/DDBJ databases">
        <title>Genomic Encyclopedia of Type Strains, Phase IV (KMG-IV): sequencing the most valuable type-strain genomes for metagenomic binning, comparative biology and taxonomic classification.</title>
        <authorList>
            <person name="Goeker M."/>
        </authorList>
    </citation>
    <scope>NUCLEOTIDE SEQUENCE [LARGE SCALE GENOMIC DNA]</scope>
    <source>
        <strain evidence="2 3">DSM 10633</strain>
    </source>
</reference>
<name>A0A840PRI6_URETH</name>
<comment type="caution">
    <text evidence="2">The sequence shown here is derived from an EMBL/GenBank/DDBJ whole genome shotgun (WGS) entry which is preliminary data.</text>
</comment>
<dbReference type="InterPro" id="IPR046748">
    <property type="entry name" value="HipA_2"/>
</dbReference>